<evidence type="ECO:0000256" key="2">
    <source>
        <dbReference type="SAM" id="Coils"/>
    </source>
</evidence>
<dbReference type="PANTHER" id="PTHR23530:SF1">
    <property type="entry name" value="PERMEASE, MAJOR FACILITATOR SUPERFAMILY-RELATED"/>
    <property type="match status" value="1"/>
</dbReference>
<dbReference type="SUPFAM" id="SSF103473">
    <property type="entry name" value="MFS general substrate transporter"/>
    <property type="match status" value="1"/>
</dbReference>
<comment type="caution">
    <text evidence="4">The sequence shown here is derived from an EMBL/GenBank/DDBJ whole genome shotgun (WGS) entry which is preliminary data.</text>
</comment>
<dbReference type="InterPro" id="IPR053160">
    <property type="entry name" value="MFS_DHA3_Transporter"/>
</dbReference>
<evidence type="ECO:0000256" key="3">
    <source>
        <dbReference type="SAM" id="Phobius"/>
    </source>
</evidence>
<comment type="subcellular location">
    <subcellularLocation>
        <location evidence="1">Cell membrane</location>
        <topology evidence="1">Multi-pass membrane protein</topology>
    </subcellularLocation>
</comment>
<feature type="transmembrane region" description="Helical" evidence="3">
    <location>
        <begin position="7"/>
        <end position="26"/>
    </location>
</feature>
<dbReference type="PANTHER" id="PTHR23530">
    <property type="entry name" value="TRANSPORT PROTEIN-RELATED"/>
    <property type="match status" value="1"/>
</dbReference>
<keyword evidence="5" id="KW-1185">Reference proteome</keyword>
<feature type="transmembrane region" description="Helical" evidence="3">
    <location>
        <begin position="134"/>
        <end position="152"/>
    </location>
</feature>
<proteinExistence type="predicted"/>
<dbReference type="Pfam" id="PF07690">
    <property type="entry name" value="MFS_1"/>
    <property type="match status" value="1"/>
</dbReference>
<gene>
    <name evidence="4" type="ORF">H0486_01280</name>
</gene>
<feature type="transmembrane region" description="Helical" evidence="3">
    <location>
        <begin position="281"/>
        <end position="299"/>
    </location>
</feature>
<keyword evidence="3" id="KW-0472">Membrane</keyword>
<evidence type="ECO:0000313" key="4">
    <source>
        <dbReference type="EMBL" id="MBB2181526.1"/>
    </source>
</evidence>
<evidence type="ECO:0000313" key="5">
    <source>
        <dbReference type="Proteomes" id="UP000574276"/>
    </source>
</evidence>
<keyword evidence="2" id="KW-0175">Coiled coil</keyword>
<feature type="transmembrane region" description="Helical" evidence="3">
    <location>
        <begin position="241"/>
        <end position="260"/>
    </location>
</feature>
<dbReference type="GO" id="GO:0005886">
    <property type="term" value="C:plasma membrane"/>
    <property type="evidence" value="ECO:0007669"/>
    <property type="project" value="UniProtKB-SubCell"/>
</dbReference>
<keyword evidence="3" id="KW-0812">Transmembrane</keyword>
<dbReference type="RefSeq" id="WP_228351302.1">
    <property type="nucleotide sequence ID" value="NZ_JACEGA010000001.1"/>
</dbReference>
<dbReference type="InterPro" id="IPR011701">
    <property type="entry name" value="MFS"/>
</dbReference>
<feature type="transmembrane region" description="Helical" evidence="3">
    <location>
        <begin position="65"/>
        <end position="83"/>
    </location>
</feature>
<dbReference type="InterPro" id="IPR036259">
    <property type="entry name" value="MFS_trans_sf"/>
</dbReference>
<dbReference type="CDD" id="cd06174">
    <property type="entry name" value="MFS"/>
    <property type="match status" value="1"/>
</dbReference>
<feature type="transmembrane region" description="Helical" evidence="3">
    <location>
        <begin position="32"/>
        <end position="53"/>
    </location>
</feature>
<reference evidence="4 5" key="1">
    <citation type="submission" date="2020-07" db="EMBL/GenBank/DDBJ databases">
        <title>Characterization and genome sequencing of isolate MD1, a novel member within the family Lachnospiraceae.</title>
        <authorList>
            <person name="Rettenmaier R."/>
            <person name="Di Bello L."/>
            <person name="Zinser C."/>
            <person name="Scheitz K."/>
            <person name="Liebl W."/>
            <person name="Zverlov V."/>
        </authorList>
    </citation>
    <scope>NUCLEOTIDE SEQUENCE [LARGE SCALE GENOMIC DNA]</scope>
    <source>
        <strain evidence="4 5">MD1</strain>
    </source>
</reference>
<organism evidence="4 5">
    <name type="scientific">Variimorphobacter saccharofermentans</name>
    <dbReference type="NCBI Taxonomy" id="2755051"/>
    <lineage>
        <taxon>Bacteria</taxon>
        <taxon>Bacillati</taxon>
        <taxon>Bacillota</taxon>
        <taxon>Clostridia</taxon>
        <taxon>Lachnospirales</taxon>
        <taxon>Lachnospiraceae</taxon>
        <taxon>Variimorphobacter</taxon>
    </lineage>
</organism>
<feature type="transmembrane region" description="Helical" evidence="3">
    <location>
        <begin position="89"/>
        <end position="113"/>
    </location>
</feature>
<evidence type="ECO:0000256" key="1">
    <source>
        <dbReference type="ARBA" id="ARBA00004651"/>
    </source>
</evidence>
<dbReference type="Gene3D" id="1.20.1250.20">
    <property type="entry name" value="MFS general substrate transporter like domains"/>
    <property type="match status" value="1"/>
</dbReference>
<dbReference type="GO" id="GO:0022857">
    <property type="term" value="F:transmembrane transporter activity"/>
    <property type="evidence" value="ECO:0007669"/>
    <property type="project" value="InterPro"/>
</dbReference>
<feature type="coiled-coil region" evidence="2">
    <location>
        <begin position="173"/>
        <end position="200"/>
    </location>
</feature>
<sequence>MNRKKYYLYQLFNELMPIYPLYLLLFESKGLTVTQISLLLAIWSLPGIVLEIPSGILADRWSRKNLIVLGAILKALCYLFWFFSEGFLLYAIGFILWGVGGSFASGSEEALLYDSLKTDGQEDSYDKVLGKGRFISGVSTIAASIIGGVIGKGFGFEAALLLSIISGILSGTVALAFQEKNLYRERLQELSEEKEDATLRNALGFLLHNKEIMLFTLMTLLVITTAGILDEYDQLIAKEYGLTVSAIGIWTAIRFALIAFGSYMAHGLRTMIEKIFRMKDIMYQVGSLCMVAAGLLIIAGLVRHFGIMVLYGLYYLIMAAGSVMQEDYVQQKIEAEGRSTVHSLISLSQNLYGMICYGLFGFLLTRTDLHGGLVWCGVYIVFWTLVLGALYLFYSKSSIFHREI</sequence>
<feature type="transmembrane region" description="Helical" evidence="3">
    <location>
        <begin position="344"/>
        <end position="366"/>
    </location>
</feature>
<name>A0A839JVV0_9FIRM</name>
<protein>
    <submittedName>
        <fullName evidence="4">MFS transporter</fullName>
    </submittedName>
</protein>
<feature type="transmembrane region" description="Helical" evidence="3">
    <location>
        <begin position="158"/>
        <end position="177"/>
    </location>
</feature>
<feature type="transmembrane region" description="Helical" evidence="3">
    <location>
        <begin position="212"/>
        <end position="229"/>
    </location>
</feature>
<feature type="transmembrane region" description="Helical" evidence="3">
    <location>
        <begin position="372"/>
        <end position="394"/>
    </location>
</feature>
<keyword evidence="3" id="KW-1133">Transmembrane helix</keyword>
<dbReference type="AlphaFoldDB" id="A0A839JVV0"/>
<dbReference type="Proteomes" id="UP000574276">
    <property type="component" value="Unassembled WGS sequence"/>
</dbReference>
<dbReference type="EMBL" id="JACEGA010000001">
    <property type="protein sequence ID" value="MBB2181526.1"/>
    <property type="molecule type" value="Genomic_DNA"/>
</dbReference>
<feature type="transmembrane region" description="Helical" evidence="3">
    <location>
        <begin position="305"/>
        <end position="323"/>
    </location>
</feature>
<accession>A0A839JVV0</accession>